<dbReference type="EMBL" id="LXQA010224007">
    <property type="protein sequence ID" value="MCI35501.1"/>
    <property type="molecule type" value="Genomic_DNA"/>
</dbReference>
<reference evidence="1 2" key="1">
    <citation type="journal article" date="2018" name="Front. Plant Sci.">
        <title>Red Clover (Trifolium pratense) and Zigzag Clover (T. medium) - A Picture of Genomic Similarities and Differences.</title>
        <authorList>
            <person name="Dluhosova J."/>
            <person name="Istvanek J."/>
            <person name="Nedelnik J."/>
            <person name="Repkova J."/>
        </authorList>
    </citation>
    <scope>NUCLEOTIDE SEQUENCE [LARGE SCALE GENOMIC DNA]</scope>
    <source>
        <strain evidence="2">cv. 10/8</strain>
        <tissue evidence="1">Leaf</tissue>
    </source>
</reference>
<protein>
    <submittedName>
        <fullName evidence="1">Polyamine oxidase 3-like</fullName>
    </submittedName>
</protein>
<comment type="caution">
    <text evidence="1">The sequence shown here is derived from an EMBL/GenBank/DDBJ whole genome shotgun (WGS) entry which is preliminary data.</text>
</comment>
<name>A0A392RG05_9FABA</name>
<dbReference type="SUPFAM" id="SSF51905">
    <property type="entry name" value="FAD/NAD(P)-binding domain"/>
    <property type="match status" value="1"/>
</dbReference>
<dbReference type="Gene3D" id="3.50.50.60">
    <property type="entry name" value="FAD/NAD(P)-binding domain"/>
    <property type="match status" value="1"/>
</dbReference>
<evidence type="ECO:0000313" key="2">
    <source>
        <dbReference type="Proteomes" id="UP000265520"/>
    </source>
</evidence>
<keyword evidence="2" id="KW-1185">Reference proteome</keyword>
<sequence>MVCYVSSFPIALCYGNVSSVQERSPSVIVIGGGMAGIAAARALQDASFQ</sequence>
<dbReference type="Proteomes" id="UP000265520">
    <property type="component" value="Unassembled WGS sequence"/>
</dbReference>
<feature type="non-terminal residue" evidence="1">
    <location>
        <position position="49"/>
    </location>
</feature>
<accession>A0A392RG05</accession>
<proteinExistence type="predicted"/>
<evidence type="ECO:0000313" key="1">
    <source>
        <dbReference type="EMBL" id="MCI35501.1"/>
    </source>
</evidence>
<dbReference type="AlphaFoldDB" id="A0A392RG05"/>
<organism evidence="1 2">
    <name type="scientific">Trifolium medium</name>
    <dbReference type="NCBI Taxonomy" id="97028"/>
    <lineage>
        <taxon>Eukaryota</taxon>
        <taxon>Viridiplantae</taxon>
        <taxon>Streptophyta</taxon>
        <taxon>Embryophyta</taxon>
        <taxon>Tracheophyta</taxon>
        <taxon>Spermatophyta</taxon>
        <taxon>Magnoliopsida</taxon>
        <taxon>eudicotyledons</taxon>
        <taxon>Gunneridae</taxon>
        <taxon>Pentapetalae</taxon>
        <taxon>rosids</taxon>
        <taxon>fabids</taxon>
        <taxon>Fabales</taxon>
        <taxon>Fabaceae</taxon>
        <taxon>Papilionoideae</taxon>
        <taxon>50 kb inversion clade</taxon>
        <taxon>NPAAA clade</taxon>
        <taxon>Hologalegina</taxon>
        <taxon>IRL clade</taxon>
        <taxon>Trifolieae</taxon>
        <taxon>Trifolium</taxon>
    </lineage>
</organism>
<dbReference type="InterPro" id="IPR036188">
    <property type="entry name" value="FAD/NAD-bd_sf"/>
</dbReference>